<keyword evidence="2" id="KW-1185">Reference proteome</keyword>
<dbReference type="EMBL" id="MU003508">
    <property type="protein sequence ID" value="KAF2470486.1"/>
    <property type="molecule type" value="Genomic_DNA"/>
</dbReference>
<accession>A0ACB6QUG4</accession>
<proteinExistence type="predicted"/>
<dbReference type="Proteomes" id="UP000799755">
    <property type="component" value="Unassembled WGS sequence"/>
</dbReference>
<organism evidence="1 2">
    <name type="scientific">Lindgomyces ingoldianus</name>
    <dbReference type="NCBI Taxonomy" id="673940"/>
    <lineage>
        <taxon>Eukaryota</taxon>
        <taxon>Fungi</taxon>
        <taxon>Dikarya</taxon>
        <taxon>Ascomycota</taxon>
        <taxon>Pezizomycotina</taxon>
        <taxon>Dothideomycetes</taxon>
        <taxon>Pleosporomycetidae</taxon>
        <taxon>Pleosporales</taxon>
        <taxon>Lindgomycetaceae</taxon>
        <taxon>Lindgomyces</taxon>
    </lineage>
</organism>
<comment type="caution">
    <text evidence="1">The sequence shown here is derived from an EMBL/GenBank/DDBJ whole genome shotgun (WGS) entry which is preliminary data.</text>
</comment>
<sequence length="287" mass="31862">MAQLAVAWGFLYSLYLLSRNAPLRKTLASHPDIVIPTSKKRIFICCDGTGRDAIRERNDFVTNVARFARCLKGTGKDGTLQLVSYHEGIAMHGGQFLFREAATGQGTHTVIQDAYYFLCLNYNPGDEIHLLGFSRGAFAVRALACFIEDVGILHKTRLALLPMVYKLWKTQSFERLETHIKTWEAKGHLNTNVEIMSCAAWDTVSAMFPAKDLAFVAARVPRNLRHAFQALSLHETRVAFPPILWNTDNAGSTNVKQCWLAGDHSDIGGGHPDSGLATVSLLWMVAQ</sequence>
<protein>
    <submittedName>
        <fullName evidence="1">Uncharacterized protein</fullName>
    </submittedName>
</protein>
<feature type="non-terminal residue" evidence="1">
    <location>
        <position position="287"/>
    </location>
</feature>
<gene>
    <name evidence="1" type="ORF">BDR25DRAFT_287453</name>
</gene>
<evidence type="ECO:0000313" key="2">
    <source>
        <dbReference type="Proteomes" id="UP000799755"/>
    </source>
</evidence>
<reference evidence="1" key="1">
    <citation type="journal article" date="2020" name="Stud. Mycol.">
        <title>101 Dothideomycetes genomes: a test case for predicting lifestyles and emergence of pathogens.</title>
        <authorList>
            <person name="Haridas S."/>
            <person name="Albert R."/>
            <person name="Binder M."/>
            <person name="Bloem J."/>
            <person name="Labutti K."/>
            <person name="Salamov A."/>
            <person name="Andreopoulos B."/>
            <person name="Baker S."/>
            <person name="Barry K."/>
            <person name="Bills G."/>
            <person name="Bluhm B."/>
            <person name="Cannon C."/>
            <person name="Castanera R."/>
            <person name="Culley D."/>
            <person name="Daum C."/>
            <person name="Ezra D."/>
            <person name="Gonzalez J."/>
            <person name="Henrissat B."/>
            <person name="Kuo A."/>
            <person name="Liang C."/>
            <person name="Lipzen A."/>
            <person name="Lutzoni F."/>
            <person name="Magnuson J."/>
            <person name="Mondo S."/>
            <person name="Nolan M."/>
            <person name="Ohm R."/>
            <person name="Pangilinan J."/>
            <person name="Park H.-J."/>
            <person name="Ramirez L."/>
            <person name="Alfaro M."/>
            <person name="Sun H."/>
            <person name="Tritt A."/>
            <person name="Yoshinaga Y."/>
            <person name="Zwiers L.-H."/>
            <person name="Turgeon B."/>
            <person name="Goodwin S."/>
            <person name="Spatafora J."/>
            <person name="Crous P."/>
            <person name="Grigoriev I."/>
        </authorList>
    </citation>
    <scope>NUCLEOTIDE SEQUENCE</scope>
    <source>
        <strain evidence="1">ATCC 200398</strain>
    </source>
</reference>
<evidence type="ECO:0000313" key="1">
    <source>
        <dbReference type="EMBL" id="KAF2470486.1"/>
    </source>
</evidence>
<name>A0ACB6QUG4_9PLEO</name>